<evidence type="ECO:0000256" key="1">
    <source>
        <dbReference type="SAM" id="SignalP"/>
    </source>
</evidence>
<protein>
    <recommendedName>
        <fullName evidence="4">Lipoprotein</fullName>
    </recommendedName>
</protein>
<feature type="chain" id="PRO_5047302793" description="Lipoprotein" evidence="1">
    <location>
        <begin position="18"/>
        <end position="149"/>
    </location>
</feature>
<accession>A0ABV7FJY9</accession>
<comment type="caution">
    <text evidence="2">The sequence shown here is derived from an EMBL/GenBank/DDBJ whole genome shotgun (WGS) entry which is preliminary data.</text>
</comment>
<dbReference type="EMBL" id="JBHRTF010000004">
    <property type="protein sequence ID" value="MFC3116214.1"/>
    <property type="molecule type" value="Genomic_DNA"/>
</dbReference>
<keyword evidence="1" id="KW-0732">Signal</keyword>
<keyword evidence="3" id="KW-1185">Reference proteome</keyword>
<proteinExistence type="predicted"/>
<feature type="signal peptide" evidence="1">
    <location>
        <begin position="1"/>
        <end position="17"/>
    </location>
</feature>
<evidence type="ECO:0000313" key="2">
    <source>
        <dbReference type="EMBL" id="MFC3116214.1"/>
    </source>
</evidence>
<dbReference type="Proteomes" id="UP001595555">
    <property type="component" value="Unassembled WGS sequence"/>
</dbReference>
<reference evidence="3" key="1">
    <citation type="journal article" date="2019" name="Int. J. Syst. Evol. Microbiol.">
        <title>The Global Catalogue of Microorganisms (GCM) 10K type strain sequencing project: providing services to taxonomists for standard genome sequencing and annotation.</title>
        <authorList>
            <consortium name="The Broad Institute Genomics Platform"/>
            <consortium name="The Broad Institute Genome Sequencing Center for Infectious Disease"/>
            <person name="Wu L."/>
            <person name="Ma J."/>
        </authorList>
    </citation>
    <scope>NUCLEOTIDE SEQUENCE [LARGE SCALE GENOMIC DNA]</scope>
    <source>
        <strain evidence="3">KCTC 52237</strain>
    </source>
</reference>
<gene>
    <name evidence="2" type="ORF">ACFODX_11650</name>
</gene>
<evidence type="ECO:0008006" key="4">
    <source>
        <dbReference type="Google" id="ProtNLM"/>
    </source>
</evidence>
<name>A0ABV7FJY9_9GAMM</name>
<organism evidence="2 3">
    <name type="scientific">Cellvibrio fontiphilus</name>
    <dbReference type="NCBI Taxonomy" id="1815559"/>
    <lineage>
        <taxon>Bacteria</taxon>
        <taxon>Pseudomonadati</taxon>
        <taxon>Pseudomonadota</taxon>
        <taxon>Gammaproteobacteria</taxon>
        <taxon>Cellvibrionales</taxon>
        <taxon>Cellvibrionaceae</taxon>
        <taxon>Cellvibrio</taxon>
    </lineage>
</organism>
<dbReference type="RefSeq" id="WP_378119264.1">
    <property type="nucleotide sequence ID" value="NZ_JBHRTF010000004.1"/>
</dbReference>
<evidence type="ECO:0000313" key="3">
    <source>
        <dbReference type="Proteomes" id="UP001595555"/>
    </source>
</evidence>
<dbReference type="PROSITE" id="PS51257">
    <property type="entry name" value="PROKAR_LIPOPROTEIN"/>
    <property type="match status" value="1"/>
</dbReference>
<sequence>MKLISIPLLIMIFGLSACTSQPKPQEKNADAELADALGAVFGERKKPDMSEVEKHPLGSAENPVRVAMPIGQRDYLARLVCENGERVSAFAREGSVGIGPYGSMMDVYTVLCDTYQGVVEHSVYLDMYHADYEETRPAKGFKALVPHKK</sequence>